<keyword evidence="2" id="KW-1185">Reference proteome</keyword>
<reference evidence="1 2" key="1">
    <citation type="journal article" date="2021" name="Front. Genet.">
        <title>Chromosome-Level Genome Assembly Reveals Significant Gene Expansion in the Toll and IMD Signaling Pathways of Dendrolimus kikuchii.</title>
        <authorList>
            <person name="Zhou J."/>
            <person name="Wu P."/>
            <person name="Xiong Z."/>
            <person name="Liu N."/>
            <person name="Zhao N."/>
            <person name="Ji M."/>
            <person name="Qiu Y."/>
            <person name="Yang B."/>
        </authorList>
    </citation>
    <scope>NUCLEOTIDE SEQUENCE [LARGE SCALE GENOMIC DNA]</scope>
    <source>
        <strain evidence="1">Ann1</strain>
    </source>
</reference>
<accession>A0ACC1CV86</accession>
<dbReference type="Proteomes" id="UP000824533">
    <property type="component" value="Linkage Group LG15"/>
</dbReference>
<protein>
    <submittedName>
        <fullName evidence="1">Uncharacterized protein</fullName>
    </submittedName>
</protein>
<evidence type="ECO:0000313" key="2">
    <source>
        <dbReference type="Proteomes" id="UP000824533"/>
    </source>
</evidence>
<proteinExistence type="predicted"/>
<comment type="caution">
    <text evidence="1">The sequence shown here is derived from an EMBL/GenBank/DDBJ whole genome shotgun (WGS) entry which is preliminary data.</text>
</comment>
<evidence type="ECO:0000313" key="1">
    <source>
        <dbReference type="EMBL" id="KAJ0175370.1"/>
    </source>
</evidence>
<sequence length="489" mass="52571">MCLQKERYRAPGASGPDLWRRVSMAAGGEFVDGWLVAQVLGEGAYGEVRLLVHARSGAAVALKAVRGAGEGAAGGREAALHRALRHRHVLRCLGERTHLGVHYMFLEYAQGGELFDRIEPDVGMEERAARRYWRQLLAGLEYLHGRGVAHRDIKPENLLLDHRDDLKISDFGMATVFRHGARERLVATVCGTAPYAAPEVLGAAARPYRAPPADLWSAAVVLLAMLAGELPWGRAADGEPRYEAWRAWAARRRGGGDGGGGGEGEPPAGPWRKVSGAARALLARALHPRVERRPPLHALLRHRWTEDLDEGVCRVWRSQPLCAEGGGGGGGEGEGEGEAESAVAALVSRSQPGRADELLLATQSDCTQPTQPSVAQRLRVRMTRVWVAADEGGATRALEAALGALGLPWRRGGGGAGHSLDVECGAEVRIRVAVARAAPAPGPLGPLTLVEFRRLRGCGMHFKRRFVQVRDALRPLLVRTPPTSPPPTT</sequence>
<gene>
    <name evidence="1" type="ORF">K1T71_008529</name>
</gene>
<organism evidence="1 2">
    <name type="scientific">Dendrolimus kikuchii</name>
    <dbReference type="NCBI Taxonomy" id="765133"/>
    <lineage>
        <taxon>Eukaryota</taxon>
        <taxon>Metazoa</taxon>
        <taxon>Ecdysozoa</taxon>
        <taxon>Arthropoda</taxon>
        <taxon>Hexapoda</taxon>
        <taxon>Insecta</taxon>
        <taxon>Pterygota</taxon>
        <taxon>Neoptera</taxon>
        <taxon>Endopterygota</taxon>
        <taxon>Lepidoptera</taxon>
        <taxon>Glossata</taxon>
        <taxon>Ditrysia</taxon>
        <taxon>Bombycoidea</taxon>
        <taxon>Lasiocampidae</taxon>
        <taxon>Dendrolimus</taxon>
    </lineage>
</organism>
<name>A0ACC1CV86_9NEOP</name>
<dbReference type="EMBL" id="CM034401">
    <property type="protein sequence ID" value="KAJ0175370.1"/>
    <property type="molecule type" value="Genomic_DNA"/>
</dbReference>